<dbReference type="Proteomes" id="UP000314294">
    <property type="component" value="Unassembled WGS sequence"/>
</dbReference>
<dbReference type="EMBL" id="SRLO01000422">
    <property type="protein sequence ID" value="TNN56720.1"/>
    <property type="molecule type" value="Genomic_DNA"/>
</dbReference>
<evidence type="ECO:0000313" key="3">
    <source>
        <dbReference type="Proteomes" id="UP000314294"/>
    </source>
</evidence>
<feature type="compositionally biased region" description="Basic and acidic residues" evidence="1">
    <location>
        <begin position="170"/>
        <end position="179"/>
    </location>
</feature>
<dbReference type="AlphaFoldDB" id="A0A4Z2GU29"/>
<feature type="region of interest" description="Disordered" evidence="1">
    <location>
        <begin position="153"/>
        <end position="179"/>
    </location>
</feature>
<feature type="region of interest" description="Disordered" evidence="1">
    <location>
        <begin position="65"/>
        <end position="86"/>
    </location>
</feature>
<evidence type="ECO:0000313" key="2">
    <source>
        <dbReference type="EMBL" id="TNN56720.1"/>
    </source>
</evidence>
<name>A0A4Z2GU29_9TELE</name>
<evidence type="ECO:0000256" key="1">
    <source>
        <dbReference type="SAM" id="MobiDB-lite"/>
    </source>
</evidence>
<accession>A0A4Z2GU29</accession>
<sequence length="179" mass="18682">MSFVSCSRHTSPVSPKTDEVVRCVTALVSAAADPVTPRQFTSPAAFSFQSVTVHRLVVSVASSSSSSLSSTRKGNTSTSSDSILRGKDPALSSTECLLAGGGAACGWRGNELPPHKLGLERHQSEMLCRGIVAPDADAAAATRWRSHAVSLPSAVSEAGDATAAEPEKEEEPKRAATFW</sequence>
<protein>
    <submittedName>
        <fullName evidence="2">Uncharacterized protein</fullName>
    </submittedName>
</protein>
<reference evidence="2 3" key="1">
    <citation type="submission" date="2019-03" db="EMBL/GenBank/DDBJ databases">
        <title>First draft genome of Liparis tanakae, snailfish: a comprehensive survey of snailfish specific genes.</title>
        <authorList>
            <person name="Kim W."/>
            <person name="Song I."/>
            <person name="Jeong J.-H."/>
            <person name="Kim D."/>
            <person name="Kim S."/>
            <person name="Ryu S."/>
            <person name="Song J.Y."/>
            <person name="Lee S.K."/>
        </authorList>
    </citation>
    <scope>NUCLEOTIDE SEQUENCE [LARGE SCALE GENOMIC DNA]</scope>
    <source>
        <tissue evidence="2">Muscle</tissue>
    </source>
</reference>
<keyword evidence="3" id="KW-1185">Reference proteome</keyword>
<organism evidence="2 3">
    <name type="scientific">Liparis tanakae</name>
    <name type="common">Tanaka's snailfish</name>
    <dbReference type="NCBI Taxonomy" id="230148"/>
    <lineage>
        <taxon>Eukaryota</taxon>
        <taxon>Metazoa</taxon>
        <taxon>Chordata</taxon>
        <taxon>Craniata</taxon>
        <taxon>Vertebrata</taxon>
        <taxon>Euteleostomi</taxon>
        <taxon>Actinopterygii</taxon>
        <taxon>Neopterygii</taxon>
        <taxon>Teleostei</taxon>
        <taxon>Neoteleostei</taxon>
        <taxon>Acanthomorphata</taxon>
        <taxon>Eupercaria</taxon>
        <taxon>Perciformes</taxon>
        <taxon>Cottioidei</taxon>
        <taxon>Cottales</taxon>
        <taxon>Liparidae</taxon>
        <taxon>Liparis</taxon>
    </lineage>
</organism>
<feature type="compositionally biased region" description="Polar residues" evidence="1">
    <location>
        <begin position="71"/>
        <end position="82"/>
    </location>
</feature>
<proteinExistence type="predicted"/>
<comment type="caution">
    <text evidence="2">The sequence shown here is derived from an EMBL/GenBank/DDBJ whole genome shotgun (WGS) entry which is preliminary data.</text>
</comment>
<gene>
    <name evidence="2" type="ORF">EYF80_033065</name>
</gene>